<dbReference type="EC" id="5.3.3.2" evidence="11"/>
<comment type="subunit">
    <text evidence="10 11">Homooctamer. Dimer of tetramers.</text>
</comment>
<dbReference type="GO" id="GO:0005737">
    <property type="term" value="C:cytoplasm"/>
    <property type="evidence" value="ECO:0007669"/>
    <property type="project" value="UniProtKB-SubCell"/>
</dbReference>
<comment type="cofactor">
    <cofactor evidence="11">
        <name>NADPH</name>
        <dbReference type="ChEBI" id="CHEBI:57783"/>
    </cofactor>
</comment>
<feature type="binding site" evidence="11">
    <location>
        <position position="184"/>
    </location>
    <ligand>
        <name>FMN</name>
        <dbReference type="ChEBI" id="CHEBI:58210"/>
    </ligand>
</feature>
<dbReference type="AlphaFoldDB" id="A0A6G1X649"/>
<dbReference type="PIRSF" id="PIRSF003314">
    <property type="entry name" value="IPP_isomerase"/>
    <property type="match status" value="1"/>
</dbReference>
<evidence type="ECO:0000256" key="10">
    <source>
        <dbReference type="ARBA" id="ARBA00025810"/>
    </source>
</evidence>
<keyword evidence="5 11" id="KW-0479">Metal-binding</keyword>
<evidence type="ECO:0000313" key="14">
    <source>
        <dbReference type="Proteomes" id="UP000480185"/>
    </source>
</evidence>
<comment type="caution">
    <text evidence="13">The sequence shown here is derived from an EMBL/GenBank/DDBJ whole genome shotgun (WGS) entry which is preliminary data.</text>
</comment>
<feature type="binding site" evidence="11">
    <location>
        <position position="153"/>
    </location>
    <ligand>
        <name>Mg(2+)</name>
        <dbReference type="ChEBI" id="CHEBI:18420"/>
    </ligand>
</feature>
<protein>
    <recommendedName>
        <fullName evidence="11">Isopentenyl-diphosphate delta-isomerase</fullName>
        <shortName evidence="11">IPP isomerase</shortName>
        <ecNumber evidence="11">5.3.3.2</ecNumber>
    </recommendedName>
    <alternativeName>
        <fullName evidence="11">Isopentenyl diphosphate:dimethylallyl diphosphate isomerase</fullName>
    </alternativeName>
    <alternativeName>
        <fullName evidence="11">Isopentenyl pyrophosphate isomerase</fullName>
    </alternativeName>
    <alternativeName>
        <fullName evidence="11">Type 2 isopentenyl diphosphate isomerase</fullName>
        <shortName evidence="11">IDI-2</shortName>
    </alternativeName>
</protein>
<keyword evidence="6 11" id="KW-0460">Magnesium</keyword>
<dbReference type="PANTHER" id="PTHR43665">
    <property type="entry name" value="ISOPENTENYL-DIPHOSPHATE DELTA-ISOMERASE"/>
    <property type="match status" value="1"/>
</dbReference>
<keyword evidence="3 11" id="KW-0285">Flavoprotein</keyword>
<evidence type="ECO:0000313" key="13">
    <source>
        <dbReference type="EMBL" id="MRG86417.1"/>
    </source>
</evidence>
<dbReference type="Gene3D" id="3.20.20.70">
    <property type="entry name" value="Aldolase class I"/>
    <property type="match status" value="1"/>
</dbReference>
<feature type="binding site" evidence="11">
    <location>
        <begin position="259"/>
        <end position="261"/>
    </location>
    <ligand>
        <name>FMN</name>
        <dbReference type="ChEBI" id="CHEBI:58210"/>
    </ligand>
</feature>
<gene>
    <name evidence="11" type="primary">fni</name>
    <name evidence="13" type="ORF">GH754_08750</name>
</gene>
<evidence type="ECO:0000256" key="7">
    <source>
        <dbReference type="ARBA" id="ARBA00022857"/>
    </source>
</evidence>
<keyword evidence="7 11" id="KW-0521">NADP</keyword>
<comment type="caution">
    <text evidence="11">Lacks conserved residue(s) required for the propagation of feature annotation.</text>
</comment>
<comment type="cofactor">
    <cofactor evidence="11">
        <name>Mg(2+)</name>
        <dbReference type="ChEBI" id="CHEBI:18420"/>
    </cofactor>
</comment>
<dbReference type="SUPFAM" id="SSF51395">
    <property type="entry name" value="FMN-linked oxidoreductases"/>
    <property type="match status" value="1"/>
</dbReference>
<organism evidence="13 14">
    <name type="scientific">Salinibacillus xinjiangensis</name>
    <dbReference type="NCBI Taxonomy" id="1229268"/>
    <lineage>
        <taxon>Bacteria</taxon>
        <taxon>Bacillati</taxon>
        <taxon>Bacillota</taxon>
        <taxon>Bacilli</taxon>
        <taxon>Bacillales</taxon>
        <taxon>Bacillaceae</taxon>
        <taxon>Salinibacillus</taxon>
    </lineage>
</organism>
<dbReference type="GO" id="GO:0000287">
    <property type="term" value="F:magnesium ion binding"/>
    <property type="evidence" value="ECO:0007669"/>
    <property type="project" value="UniProtKB-UniRule"/>
</dbReference>
<evidence type="ECO:0000259" key="12">
    <source>
        <dbReference type="Pfam" id="PF01070"/>
    </source>
</evidence>
<dbReference type="NCBIfam" id="TIGR02151">
    <property type="entry name" value="IPP_isom_2"/>
    <property type="match status" value="1"/>
</dbReference>
<dbReference type="Pfam" id="PF01070">
    <property type="entry name" value="FMN_dh"/>
    <property type="match status" value="1"/>
</dbReference>
<comment type="function">
    <text evidence="11">Involved in the biosynthesis of isoprenoids. Catalyzes the 1,3-allylic rearrangement of the homoallylic substrate isopentenyl (IPP) to its allylic isomer, dimethylallyl diphosphate (DMAPP).</text>
</comment>
<sequence>MERAKRKISHIEEVIKQGQTTLNSFDEMEVIHQSLTHLNWDQVSLRTQCGELSLSSPLFINAMTGGGGKKTEEINRNLAAAAKTKNIAMAVGSQMSALKDETEKKTYEVVRKENPNGVVIANIGSEASVDQALRAIDMLEANALQIHLNVMQELIMPEGDRDFSERLKNIEQIREHVSIPLIIKEVGFGISKESAKMLKEIGIQYIDVGGKGGTSFSVIENNRRDEHLQSFNTWGIPTLISLKEVSFAYPDVNLIASGGVRHGLDGVKALILGARMFGIAGPMIRTLMEDGFDSLLTKIDSIHDEIKIAMVTLGADHISKLNNSPHVLYGRTKEWIEQRTKNV</sequence>
<feature type="domain" description="FMN-dependent dehydrogenase" evidence="12">
    <location>
        <begin position="166"/>
        <end position="324"/>
    </location>
</feature>
<dbReference type="OrthoDB" id="9795032at2"/>
<proteinExistence type="inferred from homology"/>
<feature type="binding site" evidence="11">
    <location>
        <begin position="62"/>
        <end position="64"/>
    </location>
    <ligand>
        <name>FMN</name>
        <dbReference type="ChEBI" id="CHEBI:58210"/>
    </ligand>
</feature>
<keyword evidence="14" id="KW-1185">Reference proteome</keyword>
<dbReference type="GO" id="GO:0004452">
    <property type="term" value="F:isopentenyl-diphosphate delta-isomerase activity"/>
    <property type="evidence" value="ECO:0007669"/>
    <property type="project" value="UniProtKB-UniRule"/>
</dbReference>
<comment type="similarity">
    <text evidence="11">Belongs to the IPP isomerase type 2 family.</text>
</comment>
<dbReference type="HAMAP" id="MF_00354">
    <property type="entry name" value="Idi_2"/>
    <property type="match status" value="1"/>
</dbReference>
<dbReference type="GO" id="GO:0070402">
    <property type="term" value="F:NADPH binding"/>
    <property type="evidence" value="ECO:0007669"/>
    <property type="project" value="UniProtKB-UniRule"/>
</dbReference>
<feature type="binding site" evidence="11">
    <location>
        <position position="214"/>
    </location>
    <ligand>
        <name>FMN</name>
        <dbReference type="ChEBI" id="CHEBI:58210"/>
    </ligand>
</feature>
<dbReference type="Proteomes" id="UP000480185">
    <property type="component" value="Unassembled WGS sequence"/>
</dbReference>
<feature type="binding site" evidence="11">
    <location>
        <position position="93"/>
    </location>
    <ligand>
        <name>FMN</name>
        <dbReference type="ChEBI" id="CHEBI:58210"/>
    </ligand>
</feature>
<evidence type="ECO:0000256" key="2">
    <source>
        <dbReference type="ARBA" id="ARBA00022490"/>
    </source>
</evidence>
<name>A0A6G1X649_9BACI</name>
<evidence type="ECO:0000256" key="5">
    <source>
        <dbReference type="ARBA" id="ARBA00022723"/>
    </source>
</evidence>
<dbReference type="GO" id="GO:0010181">
    <property type="term" value="F:FMN binding"/>
    <property type="evidence" value="ECO:0007669"/>
    <property type="project" value="UniProtKB-UniRule"/>
</dbReference>
<feature type="binding site" evidence="11">
    <location>
        <begin position="6"/>
        <end position="7"/>
    </location>
    <ligand>
        <name>substrate</name>
    </ligand>
</feature>
<feature type="binding site" evidence="11">
    <location>
        <position position="152"/>
    </location>
    <ligand>
        <name>substrate</name>
    </ligand>
</feature>
<keyword evidence="4 11" id="KW-0288">FMN</keyword>
<dbReference type="RefSeq" id="WP_153728338.1">
    <property type="nucleotide sequence ID" value="NZ_WJNH01000005.1"/>
</dbReference>
<evidence type="ECO:0000256" key="8">
    <source>
        <dbReference type="ARBA" id="ARBA00023229"/>
    </source>
</evidence>
<evidence type="ECO:0000256" key="11">
    <source>
        <dbReference type="HAMAP-Rule" id="MF_00354"/>
    </source>
</evidence>
<accession>A0A6G1X649</accession>
<comment type="catalytic activity">
    <reaction evidence="11">
        <text>isopentenyl diphosphate = dimethylallyl diphosphate</text>
        <dbReference type="Rhea" id="RHEA:23284"/>
        <dbReference type="ChEBI" id="CHEBI:57623"/>
        <dbReference type="ChEBI" id="CHEBI:128769"/>
        <dbReference type="EC" id="5.3.3.2"/>
    </reaction>
</comment>
<feature type="binding site" evidence="11">
    <location>
        <position position="122"/>
    </location>
    <ligand>
        <name>FMN</name>
        <dbReference type="ChEBI" id="CHEBI:58210"/>
    </ligand>
</feature>
<evidence type="ECO:0000256" key="3">
    <source>
        <dbReference type="ARBA" id="ARBA00022630"/>
    </source>
</evidence>
<dbReference type="PANTHER" id="PTHR43665:SF1">
    <property type="entry name" value="ISOPENTENYL-DIPHOSPHATE DELTA-ISOMERASE"/>
    <property type="match status" value="1"/>
</dbReference>
<feature type="binding site" evidence="11">
    <location>
        <begin position="280"/>
        <end position="281"/>
    </location>
    <ligand>
        <name>FMN</name>
        <dbReference type="ChEBI" id="CHEBI:58210"/>
    </ligand>
</feature>
<evidence type="ECO:0000256" key="9">
    <source>
        <dbReference type="ARBA" id="ARBA00023235"/>
    </source>
</evidence>
<dbReference type="CDD" id="cd02811">
    <property type="entry name" value="IDI-2_FMN"/>
    <property type="match status" value="1"/>
</dbReference>
<dbReference type="GO" id="GO:0016491">
    <property type="term" value="F:oxidoreductase activity"/>
    <property type="evidence" value="ECO:0007669"/>
    <property type="project" value="InterPro"/>
</dbReference>
<dbReference type="InterPro" id="IPR013785">
    <property type="entry name" value="Aldolase_TIM"/>
</dbReference>
<dbReference type="GO" id="GO:0008299">
    <property type="term" value="P:isoprenoid biosynthetic process"/>
    <property type="evidence" value="ECO:0007669"/>
    <property type="project" value="UniProtKB-UniRule"/>
</dbReference>
<comment type="subcellular location">
    <subcellularLocation>
        <location evidence="11">Cytoplasm</location>
    </subcellularLocation>
</comment>
<evidence type="ECO:0000256" key="4">
    <source>
        <dbReference type="ARBA" id="ARBA00022643"/>
    </source>
</evidence>
<keyword evidence="8 11" id="KW-0414">Isoprene biosynthesis</keyword>
<dbReference type="InterPro" id="IPR011179">
    <property type="entry name" value="IPdP_isomerase"/>
</dbReference>
<evidence type="ECO:0000256" key="6">
    <source>
        <dbReference type="ARBA" id="ARBA00022842"/>
    </source>
</evidence>
<evidence type="ECO:0000256" key="1">
    <source>
        <dbReference type="ARBA" id="ARBA00001917"/>
    </source>
</evidence>
<dbReference type="InterPro" id="IPR000262">
    <property type="entry name" value="FMN-dep_DH"/>
</dbReference>
<dbReference type="EMBL" id="WJNH01000005">
    <property type="protein sequence ID" value="MRG86417.1"/>
    <property type="molecule type" value="Genomic_DNA"/>
</dbReference>
<keyword evidence="2 11" id="KW-0963">Cytoplasm</keyword>
<reference evidence="13 14" key="1">
    <citation type="submission" date="2019-11" db="EMBL/GenBank/DDBJ databases">
        <authorList>
            <person name="Li J."/>
        </authorList>
    </citation>
    <scope>NUCLEOTIDE SEQUENCE [LARGE SCALE GENOMIC DNA]</scope>
    <source>
        <strain evidence="13 14">J4</strain>
    </source>
</reference>
<keyword evidence="9 11" id="KW-0413">Isomerase</keyword>
<comment type="cofactor">
    <cofactor evidence="1 11">
        <name>FMN</name>
        <dbReference type="ChEBI" id="CHEBI:58210"/>
    </cofactor>
</comment>